<keyword evidence="3 5" id="KW-1133">Transmembrane helix</keyword>
<accession>A0A821BIX0</accession>
<dbReference type="GO" id="GO:0016020">
    <property type="term" value="C:membrane"/>
    <property type="evidence" value="ECO:0007669"/>
    <property type="project" value="UniProtKB-SubCell"/>
</dbReference>
<keyword evidence="2 5" id="KW-0812">Transmembrane</keyword>
<feature type="transmembrane region" description="Helical" evidence="5">
    <location>
        <begin position="60"/>
        <end position="81"/>
    </location>
</feature>
<name>A0A821BIX0_9BILA</name>
<evidence type="ECO:0000256" key="2">
    <source>
        <dbReference type="ARBA" id="ARBA00022692"/>
    </source>
</evidence>
<dbReference type="EMBL" id="CAJNYU010003492">
    <property type="protein sequence ID" value="CAF3677169.1"/>
    <property type="molecule type" value="Genomic_DNA"/>
</dbReference>
<feature type="transmembrane region" description="Helical" evidence="5">
    <location>
        <begin position="197"/>
        <end position="223"/>
    </location>
</feature>
<comment type="caution">
    <text evidence="7">The sequence shown here is derived from an EMBL/GenBank/DDBJ whole genome shotgun (WGS) entry which is preliminary data.</text>
</comment>
<evidence type="ECO:0008006" key="9">
    <source>
        <dbReference type="Google" id="ProtNLM"/>
    </source>
</evidence>
<feature type="transmembrane region" description="Helical" evidence="5">
    <location>
        <begin position="262"/>
        <end position="282"/>
    </location>
</feature>
<evidence type="ECO:0000313" key="7">
    <source>
        <dbReference type="EMBL" id="CAF4593132.1"/>
    </source>
</evidence>
<dbReference type="AlphaFoldDB" id="A0A821BIX0"/>
<dbReference type="InterPro" id="IPR036259">
    <property type="entry name" value="MFS_trans_sf"/>
</dbReference>
<evidence type="ECO:0000256" key="3">
    <source>
        <dbReference type="ARBA" id="ARBA00022989"/>
    </source>
</evidence>
<keyword evidence="4 5" id="KW-0472">Membrane</keyword>
<gene>
    <name evidence="6" type="ORF">FME351_LOCUS26119</name>
    <name evidence="7" type="ORF">TSG867_LOCUS27341</name>
</gene>
<organism evidence="7 8">
    <name type="scientific">Rotaria socialis</name>
    <dbReference type="NCBI Taxonomy" id="392032"/>
    <lineage>
        <taxon>Eukaryota</taxon>
        <taxon>Metazoa</taxon>
        <taxon>Spiralia</taxon>
        <taxon>Gnathifera</taxon>
        <taxon>Rotifera</taxon>
        <taxon>Eurotatoria</taxon>
        <taxon>Bdelloidea</taxon>
        <taxon>Philodinida</taxon>
        <taxon>Philodinidae</taxon>
        <taxon>Rotaria</taxon>
    </lineage>
</organism>
<feature type="transmembrane region" description="Helical" evidence="5">
    <location>
        <begin position="170"/>
        <end position="191"/>
    </location>
</feature>
<dbReference type="EMBL" id="CAJOBQ010003086">
    <property type="protein sequence ID" value="CAF4593132.1"/>
    <property type="molecule type" value="Genomic_DNA"/>
</dbReference>
<comment type="subcellular location">
    <subcellularLocation>
        <location evidence="1">Membrane</location>
        <topology evidence="1">Multi-pass membrane protein</topology>
    </subcellularLocation>
</comment>
<dbReference type="Proteomes" id="UP000663869">
    <property type="component" value="Unassembled WGS sequence"/>
</dbReference>
<dbReference type="Gene3D" id="1.20.1250.20">
    <property type="entry name" value="MFS general substrate transporter like domains"/>
    <property type="match status" value="1"/>
</dbReference>
<reference evidence="7" key="1">
    <citation type="submission" date="2021-02" db="EMBL/GenBank/DDBJ databases">
        <authorList>
            <person name="Nowell W R."/>
        </authorList>
    </citation>
    <scope>NUCLEOTIDE SEQUENCE</scope>
</reference>
<evidence type="ECO:0000256" key="4">
    <source>
        <dbReference type="ARBA" id="ARBA00023136"/>
    </source>
</evidence>
<proteinExistence type="predicted"/>
<dbReference type="SUPFAM" id="SSF103473">
    <property type="entry name" value="MFS general substrate transporter"/>
    <property type="match status" value="1"/>
</dbReference>
<dbReference type="PANTHER" id="PTHR23507">
    <property type="entry name" value="ZGC:174356"/>
    <property type="match status" value="1"/>
</dbReference>
<dbReference type="GO" id="GO:0022857">
    <property type="term" value="F:transmembrane transporter activity"/>
    <property type="evidence" value="ECO:0007669"/>
    <property type="project" value="TreeGrafter"/>
</dbReference>
<protein>
    <recommendedName>
        <fullName evidence="9">Major facilitator superfamily (MFS) profile domain-containing protein</fullName>
    </recommendedName>
</protein>
<dbReference type="PANTHER" id="PTHR23507:SF1">
    <property type="entry name" value="FI18259P1-RELATED"/>
    <property type="match status" value="1"/>
</dbReference>
<evidence type="ECO:0000313" key="8">
    <source>
        <dbReference type="Proteomes" id="UP000663862"/>
    </source>
</evidence>
<evidence type="ECO:0000256" key="5">
    <source>
        <dbReference type="SAM" id="Phobius"/>
    </source>
</evidence>
<evidence type="ECO:0000313" key="6">
    <source>
        <dbReference type="EMBL" id="CAF3677169.1"/>
    </source>
</evidence>
<sequence>MLVHQHRLDNWTANNERSSKDGRKLYPKDKKAVTYSTTAFLTPKKTTRCVSDSASSKLRWWLVLPCILLITLASAPDGLIMNDFIVRRYERYHGLDFSEKAQRIACRESSTSTPGYWYLQQYSLTGADYNIVQQDAAKFNVKNSFATLIPSVLAIIILGSNCDTIGRRPLLFLPFVGKIVRYLLMLVIIAGDLSDTWLLVSHSCEALFGSVGIVMLSAFAYITDCTNESGRTRPFFLAELIILLARVVPVLGIGLWLQHHLYTIPTSSCLALSIIGALYVLFIQPESVPNM</sequence>
<feature type="transmembrane region" description="Helical" evidence="5">
    <location>
        <begin position="235"/>
        <end position="256"/>
    </location>
</feature>
<dbReference type="Proteomes" id="UP000663862">
    <property type="component" value="Unassembled WGS sequence"/>
</dbReference>
<evidence type="ECO:0000256" key="1">
    <source>
        <dbReference type="ARBA" id="ARBA00004141"/>
    </source>
</evidence>